<dbReference type="GO" id="GO:0006950">
    <property type="term" value="P:response to stress"/>
    <property type="evidence" value="ECO:0007669"/>
    <property type="project" value="TreeGrafter"/>
</dbReference>
<dbReference type="PANTHER" id="PTHR33164">
    <property type="entry name" value="TRANSCRIPTIONAL REGULATOR, MARR FAMILY"/>
    <property type="match status" value="1"/>
</dbReference>
<gene>
    <name evidence="2" type="ORF">H8S57_05370</name>
</gene>
<dbReference type="AlphaFoldDB" id="A0A8J6J3L9"/>
<comment type="caution">
    <text evidence="2">The sequence shown here is derived from an EMBL/GenBank/DDBJ whole genome shotgun (WGS) entry which is preliminary data.</text>
</comment>
<protein>
    <submittedName>
        <fullName evidence="2">MarR family transcriptional regulator</fullName>
    </submittedName>
</protein>
<dbReference type="Gene3D" id="1.10.10.10">
    <property type="entry name" value="Winged helix-like DNA-binding domain superfamily/Winged helix DNA-binding domain"/>
    <property type="match status" value="1"/>
</dbReference>
<dbReference type="InterPro" id="IPR036388">
    <property type="entry name" value="WH-like_DNA-bd_sf"/>
</dbReference>
<accession>A0A8J6J3L9</accession>
<organism evidence="2 3">
    <name type="scientific">Lawsonibacter hominis</name>
    <dbReference type="NCBI Taxonomy" id="2763053"/>
    <lineage>
        <taxon>Bacteria</taxon>
        <taxon>Bacillati</taxon>
        <taxon>Bacillota</taxon>
        <taxon>Clostridia</taxon>
        <taxon>Eubacteriales</taxon>
        <taxon>Oscillospiraceae</taxon>
        <taxon>Lawsonibacter</taxon>
    </lineage>
</organism>
<dbReference type="InterPro" id="IPR039422">
    <property type="entry name" value="MarR/SlyA-like"/>
</dbReference>
<sequence>MSDPCDLLQLFQLCRRRYAAALHPVERTWGLTRNEIDVILFLSNHPGLDTARDIVALRSLSKSHVCKSVDRLTRRGFLAGAQDAQDRRYIHLRLLPAAAGAVRQAQQAQRSFFQALFQSVAPEDRQVLNRVIGQFFQNMKEASDVCSSN</sequence>
<evidence type="ECO:0000259" key="1">
    <source>
        <dbReference type="PROSITE" id="PS50995"/>
    </source>
</evidence>
<dbReference type="SMART" id="SM00347">
    <property type="entry name" value="HTH_MARR"/>
    <property type="match status" value="1"/>
</dbReference>
<dbReference type="Pfam" id="PF12802">
    <property type="entry name" value="MarR_2"/>
    <property type="match status" value="1"/>
</dbReference>
<proteinExistence type="predicted"/>
<evidence type="ECO:0000313" key="3">
    <source>
        <dbReference type="Proteomes" id="UP000661435"/>
    </source>
</evidence>
<dbReference type="RefSeq" id="WP_186907054.1">
    <property type="nucleotide sequence ID" value="NZ_JACOPP010000005.1"/>
</dbReference>
<dbReference type="EMBL" id="JACOPP010000005">
    <property type="protein sequence ID" value="MBC5733153.1"/>
    <property type="molecule type" value="Genomic_DNA"/>
</dbReference>
<feature type="domain" description="HTH marR-type" evidence="1">
    <location>
        <begin position="4"/>
        <end position="137"/>
    </location>
</feature>
<dbReference type="InterPro" id="IPR036390">
    <property type="entry name" value="WH_DNA-bd_sf"/>
</dbReference>
<dbReference type="InterPro" id="IPR000835">
    <property type="entry name" value="HTH_MarR-typ"/>
</dbReference>
<dbReference type="GO" id="GO:0003700">
    <property type="term" value="F:DNA-binding transcription factor activity"/>
    <property type="evidence" value="ECO:0007669"/>
    <property type="project" value="InterPro"/>
</dbReference>
<dbReference type="Proteomes" id="UP000661435">
    <property type="component" value="Unassembled WGS sequence"/>
</dbReference>
<keyword evidence="3" id="KW-1185">Reference proteome</keyword>
<evidence type="ECO:0000313" key="2">
    <source>
        <dbReference type="EMBL" id="MBC5733153.1"/>
    </source>
</evidence>
<name>A0A8J6J3L9_9FIRM</name>
<dbReference type="PANTHER" id="PTHR33164:SF57">
    <property type="entry name" value="MARR-FAMILY TRANSCRIPTIONAL REGULATOR"/>
    <property type="match status" value="1"/>
</dbReference>
<reference evidence="2" key="1">
    <citation type="submission" date="2020-08" db="EMBL/GenBank/DDBJ databases">
        <title>Genome public.</title>
        <authorList>
            <person name="Liu C."/>
            <person name="Sun Q."/>
        </authorList>
    </citation>
    <scope>NUCLEOTIDE SEQUENCE</scope>
    <source>
        <strain evidence="2">NSJ-51</strain>
    </source>
</reference>
<dbReference type="PROSITE" id="PS50995">
    <property type="entry name" value="HTH_MARR_2"/>
    <property type="match status" value="1"/>
</dbReference>
<dbReference type="SUPFAM" id="SSF46785">
    <property type="entry name" value="Winged helix' DNA-binding domain"/>
    <property type="match status" value="1"/>
</dbReference>